<gene>
    <name evidence="1" type="ORF">GPM918_LOCUS10771</name>
    <name evidence="2" type="ORF">SRO942_LOCUS10774</name>
</gene>
<dbReference type="Proteomes" id="UP000663829">
    <property type="component" value="Unassembled WGS sequence"/>
</dbReference>
<keyword evidence="3" id="KW-1185">Reference proteome</keyword>
<proteinExistence type="predicted"/>
<organism evidence="1 3">
    <name type="scientific">Didymodactylos carnosus</name>
    <dbReference type="NCBI Taxonomy" id="1234261"/>
    <lineage>
        <taxon>Eukaryota</taxon>
        <taxon>Metazoa</taxon>
        <taxon>Spiralia</taxon>
        <taxon>Gnathifera</taxon>
        <taxon>Rotifera</taxon>
        <taxon>Eurotatoria</taxon>
        <taxon>Bdelloidea</taxon>
        <taxon>Philodinida</taxon>
        <taxon>Philodinidae</taxon>
        <taxon>Didymodactylos</taxon>
    </lineage>
</organism>
<dbReference type="Proteomes" id="UP000681722">
    <property type="component" value="Unassembled WGS sequence"/>
</dbReference>
<dbReference type="EMBL" id="CAJOBC010002155">
    <property type="protein sequence ID" value="CAF3718613.1"/>
    <property type="molecule type" value="Genomic_DNA"/>
</dbReference>
<protein>
    <submittedName>
        <fullName evidence="1">Uncharacterized protein</fullName>
    </submittedName>
</protein>
<comment type="caution">
    <text evidence="1">The sequence shown here is derived from an EMBL/GenBank/DDBJ whole genome shotgun (WGS) entry which is preliminary data.</text>
</comment>
<reference evidence="1" key="1">
    <citation type="submission" date="2021-02" db="EMBL/GenBank/DDBJ databases">
        <authorList>
            <person name="Nowell W R."/>
        </authorList>
    </citation>
    <scope>NUCLEOTIDE SEQUENCE</scope>
</reference>
<evidence type="ECO:0000313" key="1">
    <source>
        <dbReference type="EMBL" id="CAF0942180.1"/>
    </source>
</evidence>
<evidence type="ECO:0000313" key="3">
    <source>
        <dbReference type="Proteomes" id="UP000663829"/>
    </source>
</evidence>
<accession>A0A814CMW6</accession>
<dbReference type="OrthoDB" id="10026396at2759"/>
<name>A0A814CMW6_9BILA</name>
<dbReference type="AlphaFoldDB" id="A0A814CMW6"/>
<evidence type="ECO:0000313" key="2">
    <source>
        <dbReference type="EMBL" id="CAF3718613.1"/>
    </source>
</evidence>
<sequence>MNLVYLPNIGFKLDSSNEIIFKWGNEREEIRHLLNNSHIADDDEDYGQKRDIYQNAGELMLLNYDDSNYLNELEIHKGVDININGIILKFGDDVNNILKRLQSYDKYKILDDDGTFLLPSMKMAIGNGASMGGEDDNNSLEYFYASANIDHLMEI</sequence>
<dbReference type="EMBL" id="CAJNOQ010002154">
    <property type="protein sequence ID" value="CAF0942180.1"/>
    <property type="molecule type" value="Genomic_DNA"/>
</dbReference>